<organism evidence="5 6">
    <name type="scientific">Peribacillus glennii</name>
    <dbReference type="NCBI Taxonomy" id="2303991"/>
    <lineage>
        <taxon>Bacteria</taxon>
        <taxon>Bacillati</taxon>
        <taxon>Bacillota</taxon>
        <taxon>Bacilli</taxon>
        <taxon>Bacillales</taxon>
        <taxon>Bacillaceae</taxon>
        <taxon>Peribacillus</taxon>
    </lineage>
</organism>
<evidence type="ECO:0000313" key="5">
    <source>
        <dbReference type="EMBL" id="RFU65724.1"/>
    </source>
</evidence>
<dbReference type="SUPFAM" id="SSF56784">
    <property type="entry name" value="HAD-like"/>
    <property type="match status" value="1"/>
</dbReference>
<dbReference type="EMBL" id="QVTD01000003">
    <property type="protein sequence ID" value="RFU65724.1"/>
    <property type="molecule type" value="Genomic_DNA"/>
</dbReference>
<dbReference type="PANTHER" id="PTHR35134:SF2">
    <property type="entry name" value="NUCLEOTIDASE YQFW-RELATED"/>
    <property type="match status" value="1"/>
</dbReference>
<comment type="caution">
    <text evidence="5">The sequence shown here is derived from an EMBL/GenBank/DDBJ whole genome shotgun (WGS) entry which is preliminary data.</text>
</comment>
<feature type="active site" description="Proton donor" evidence="4">
    <location>
        <position position="10"/>
    </location>
</feature>
<comment type="similarity">
    <text evidence="1 3">Belongs to the 5'(3')-deoxyribonucleotidase family.</text>
</comment>
<dbReference type="EC" id="3.1.3.-" evidence="3"/>
<dbReference type="RefSeq" id="WP_117321896.1">
    <property type="nucleotide sequence ID" value="NZ_QVTD01000003.1"/>
</dbReference>
<dbReference type="InterPro" id="IPR023214">
    <property type="entry name" value="HAD_sf"/>
</dbReference>
<evidence type="ECO:0000256" key="1">
    <source>
        <dbReference type="ARBA" id="ARBA00009589"/>
    </source>
</evidence>
<protein>
    <recommendedName>
        <fullName evidence="3">Nucleotidase</fullName>
        <ecNumber evidence="3">3.1.3.-</ecNumber>
    </recommendedName>
</protein>
<sequence>MKKRFGIDIDGTVTRPDSMIPFLNKAFELNLAYEDITEYELTPFVDISREAFAEWFTKNEPVIYAESVIADGAKEALGNWAALADFYFISARRSDLLRVTETWLGRHELNFHHIELIGSHDKIEAAKRFNVDIFFEDKHDNAVAIATECNIPVILFDTPYNRLPIPDQVIRVNDWGEAKQWVDNWLNVQH</sequence>
<dbReference type="PANTHER" id="PTHR35134">
    <property type="entry name" value="NUCLEOTIDASE YQFW-RELATED"/>
    <property type="match status" value="1"/>
</dbReference>
<reference evidence="5 6" key="1">
    <citation type="submission" date="2018-08" db="EMBL/GenBank/DDBJ databases">
        <title>Bacillus chawlae sp. nov., Bacillus glennii sp. nov., and Bacillus saganii sp. nov. Isolated from the Vehicle Assembly Building at Kennedy Space Center where the Viking Spacecraft were Assembled.</title>
        <authorList>
            <person name="Seuylemezian A."/>
            <person name="Vaishampayan P."/>
        </authorList>
    </citation>
    <scope>NUCLEOTIDE SEQUENCE [LARGE SCALE GENOMIC DNA]</scope>
    <source>
        <strain evidence="5 6">V44-8</strain>
    </source>
</reference>
<name>A0A372LIA5_9BACI</name>
<dbReference type="Proteomes" id="UP000262939">
    <property type="component" value="Unassembled WGS sequence"/>
</dbReference>
<evidence type="ECO:0000256" key="2">
    <source>
        <dbReference type="ARBA" id="ARBA00022801"/>
    </source>
</evidence>
<dbReference type="InterPro" id="IPR036412">
    <property type="entry name" value="HAD-like_sf"/>
</dbReference>
<evidence type="ECO:0000256" key="4">
    <source>
        <dbReference type="PIRSR" id="PIRSR610708-1"/>
    </source>
</evidence>
<dbReference type="PIRSF" id="PIRSF021362">
    <property type="entry name" value="UCP021362_HAD"/>
    <property type="match status" value="1"/>
</dbReference>
<proteinExistence type="inferred from homology"/>
<keyword evidence="6" id="KW-1185">Reference proteome</keyword>
<dbReference type="GO" id="GO:0009264">
    <property type="term" value="P:deoxyribonucleotide catabolic process"/>
    <property type="evidence" value="ECO:0007669"/>
    <property type="project" value="InterPro"/>
</dbReference>
<evidence type="ECO:0000256" key="3">
    <source>
        <dbReference type="PIRNR" id="PIRNR021362"/>
    </source>
</evidence>
<dbReference type="OrthoDB" id="2471595at2"/>
<evidence type="ECO:0000313" key="6">
    <source>
        <dbReference type="Proteomes" id="UP000262939"/>
    </source>
</evidence>
<dbReference type="AlphaFoldDB" id="A0A372LIA5"/>
<keyword evidence="2 3" id="KW-0378">Hydrolase</keyword>
<dbReference type="InterPro" id="IPR010708">
    <property type="entry name" value="5'(3')-deoxyribonucleotidase"/>
</dbReference>
<feature type="active site" description="Nucleophile" evidence="4">
    <location>
        <position position="8"/>
    </location>
</feature>
<dbReference type="Pfam" id="PF06941">
    <property type="entry name" value="NT5C"/>
    <property type="match status" value="1"/>
</dbReference>
<gene>
    <name evidence="5" type="ORF">D0466_07590</name>
</gene>
<accession>A0A372LIA5</accession>
<dbReference type="InterPro" id="IPR009206">
    <property type="entry name" value="Nucleotidase_putative"/>
</dbReference>
<dbReference type="GO" id="GO:0008253">
    <property type="term" value="F:5'-nucleotidase activity"/>
    <property type="evidence" value="ECO:0007669"/>
    <property type="project" value="InterPro"/>
</dbReference>
<dbReference type="InterPro" id="IPR052419">
    <property type="entry name" value="5_3-deoxyribonucleotidase-like"/>
</dbReference>
<dbReference type="Gene3D" id="3.40.50.1000">
    <property type="entry name" value="HAD superfamily/HAD-like"/>
    <property type="match status" value="1"/>
</dbReference>